<evidence type="ECO:0000313" key="1">
    <source>
        <dbReference type="EMBL" id="GCD52594.1"/>
    </source>
</evidence>
<gene>
    <name evidence="1" type="ORF">NBRC3188_1291</name>
</gene>
<comment type="caution">
    <text evidence="1">The sequence shown here is derived from an EMBL/GenBank/DDBJ whole genome shotgun (WGS) entry which is preliminary data.</text>
</comment>
<dbReference type="Proteomes" id="UP000287300">
    <property type="component" value="Unassembled WGS sequence"/>
</dbReference>
<organism evidence="1 2">
    <name type="scientific">Acetobacter pasteurianus NBRC 3188</name>
    <dbReference type="NCBI Taxonomy" id="1226663"/>
    <lineage>
        <taxon>Bacteria</taxon>
        <taxon>Pseudomonadati</taxon>
        <taxon>Pseudomonadota</taxon>
        <taxon>Alphaproteobacteria</taxon>
        <taxon>Acetobacterales</taxon>
        <taxon>Acetobacteraceae</taxon>
        <taxon>Acetobacter</taxon>
    </lineage>
</organism>
<protein>
    <submittedName>
        <fullName evidence="1">Uncharacterized protein</fullName>
    </submittedName>
</protein>
<dbReference type="EMBL" id="BDES01000017">
    <property type="protein sequence ID" value="GCD52594.1"/>
    <property type="molecule type" value="Genomic_DNA"/>
</dbReference>
<dbReference type="AlphaFoldDB" id="A0A401WTL0"/>
<evidence type="ECO:0000313" key="2">
    <source>
        <dbReference type="Proteomes" id="UP000287300"/>
    </source>
</evidence>
<accession>A0A401WTL0</accession>
<name>A0A401WTL0_ACEPA</name>
<proteinExistence type="predicted"/>
<reference evidence="1 2" key="1">
    <citation type="submission" date="2016-06" db="EMBL/GenBank/DDBJ databases">
        <title>Acetobacter pasteurianus NBRC 3188 whole genome sequencing project.</title>
        <authorList>
            <person name="Matsutani M."/>
            <person name="Shiwa Y."/>
            <person name="Okamoto-Kainuma A."/>
            <person name="Ishikawa M."/>
            <person name="Koizumi Y."/>
            <person name="Yoshikawa H."/>
            <person name="Yakushi T."/>
            <person name="Matsushita K."/>
        </authorList>
    </citation>
    <scope>NUCLEOTIDE SEQUENCE [LARGE SCALE GENOMIC DNA]</scope>
    <source>
        <strain evidence="1 2">NBRC 3188</strain>
    </source>
</reference>
<sequence length="42" mass="4814">MLTTADLNMDIQYYPTLWTRISCELTKFITLASDYQIGATIP</sequence>